<organism evidence="2 3">
    <name type="scientific">Allochromatium palmeri</name>
    <dbReference type="NCBI Taxonomy" id="231048"/>
    <lineage>
        <taxon>Bacteria</taxon>
        <taxon>Pseudomonadati</taxon>
        <taxon>Pseudomonadota</taxon>
        <taxon>Gammaproteobacteria</taxon>
        <taxon>Chromatiales</taxon>
        <taxon>Chromatiaceae</taxon>
        <taxon>Allochromatium</taxon>
    </lineage>
</organism>
<dbReference type="PROSITE" id="PS51832">
    <property type="entry name" value="HD_GYP"/>
    <property type="match status" value="1"/>
</dbReference>
<accession>A0A6N8E7U7</accession>
<dbReference type="EMBL" id="WNKT01000006">
    <property type="protein sequence ID" value="MTW20333.1"/>
    <property type="molecule type" value="Genomic_DNA"/>
</dbReference>
<keyword evidence="3" id="KW-1185">Reference proteome</keyword>
<dbReference type="AlphaFoldDB" id="A0A6N8E7U7"/>
<dbReference type="Proteomes" id="UP000434044">
    <property type="component" value="Unassembled WGS sequence"/>
</dbReference>
<name>A0A6N8E7U7_9GAMM</name>
<evidence type="ECO:0000313" key="2">
    <source>
        <dbReference type="EMBL" id="MTW20333.1"/>
    </source>
</evidence>
<sequence>MSTTDSEVIQTQPRLEPTDLWPALHRRLNKLSENSPNTIGSDFTGHITKIEHEAVQSLDDRPDDSLFVLVQMLHDLRYGYSASHALLSALTCRLIAPLANITDQQLDALTRAALTMNIGMSALQDRLAHQTQPLDIDQRAQIELHPTEGASRLRRLGVDDETWLSLVEDHHETPDGRGYPNRKLVHDPLQHLLRMSDLFVARISPRKSRRALAPNVAVRNLYLEMRDYAGELGAIFAKQIGMYPPGAYVRLQSGETAVVIRRGERVNGPLTVAIADPLGIPLSPPQVRDTQLPGLGVKRHMDPEEVRVRIDLARLLERL</sequence>
<evidence type="ECO:0000313" key="3">
    <source>
        <dbReference type="Proteomes" id="UP000434044"/>
    </source>
</evidence>
<evidence type="ECO:0000259" key="1">
    <source>
        <dbReference type="PROSITE" id="PS51832"/>
    </source>
</evidence>
<dbReference type="PANTHER" id="PTHR43155">
    <property type="entry name" value="CYCLIC DI-GMP PHOSPHODIESTERASE PA4108-RELATED"/>
    <property type="match status" value="1"/>
</dbReference>
<proteinExistence type="predicted"/>
<dbReference type="SUPFAM" id="SSF109604">
    <property type="entry name" value="HD-domain/PDEase-like"/>
    <property type="match status" value="1"/>
</dbReference>
<dbReference type="PANTHER" id="PTHR43155:SF2">
    <property type="entry name" value="CYCLIC DI-GMP PHOSPHODIESTERASE PA4108"/>
    <property type="match status" value="1"/>
</dbReference>
<dbReference type="Pfam" id="PF13487">
    <property type="entry name" value="HD_5"/>
    <property type="match status" value="1"/>
</dbReference>
<dbReference type="Gene3D" id="1.10.3210.10">
    <property type="entry name" value="Hypothetical protein af1432"/>
    <property type="match status" value="1"/>
</dbReference>
<protein>
    <recommendedName>
        <fullName evidence="1">HD-GYP domain-containing protein</fullName>
    </recommendedName>
</protein>
<comment type="caution">
    <text evidence="2">The sequence shown here is derived from an EMBL/GenBank/DDBJ whole genome shotgun (WGS) entry which is preliminary data.</text>
</comment>
<reference evidence="2 3" key="1">
    <citation type="submission" date="2019-11" db="EMBL/GenBank/DDBJ databases">
        <title>Whole-genome sequence of the anaerobic purple sulfur bacterium Allochromatium palmeri DSM 15591.</title>
        <authorList>
            <person name="Kyndt J.A."/>
            <person name="Meyer T.E."/>
        </authorList>
    </citation>
    <scope>NUCLEOTIDE SEQUENCE [LARGE SCALE GENOMIC DNA]</scope>
    <source>
        <strain evidence="2 3">DSM 15591</strain>
    </source>
</reference>
<dbReference type="OrthoDB" id="9802066at2"/>
<gene>
    <name evidence="2" type="ORF">GJ668_04385</name>
</gene>
<dbReference type="InterPro" id="IPR037522">
    <property type="entry name" value="HD_GYP_dom"/>
</dbReference>
<dbReference type="RefSeq" id="WP_155448909.1">
    <property type="nucleotide sequence ID" value="NZ_WNKT01000006.1"/>
</dbReference>
<feature type="domain" description="HD-GYP" evidence="1">
    <location>
        <begin position="59"/>
        <end position="253"/>
    </location>
</feature>